<dbReference type="GO" id="GO:0043531">
    <property type="term" value="F:ADP binding"/>
    <property type="evidence" value="ECO:0007669"/>
    <property type="project" value="InterPro"/>
</dbReference>
<keyword evidence="5" id="KW-0804">Transcription</keyword>
<protein>
    <submittedName>
        <fullName evidence="8">SARP family transcriptional regulator</fullName>
    </submittedName>
</protein>
<evidence type="ECO:0000259" key="7">
    <source>
        <dbReference type="PROSITE" id="PS51755"/>
    </source>
</evidence>
<dbReference type="SUPFAM" id="SSF46894">
    <property type="entry name" value="C-terminal effector domain of the bipartite response regulators"/>
    <property type="match status" value="1"/>
</dbReference>
<comment type="caution">
    <text evidence="8">The sequence shown here is derived from an EMBL/GenBank/DDBJ whole genome shotgun (WGS) entry which is preliminary data.</text>
</comment>
<dbReference type="GO" id="GO:0006355">
    <property type="term" value="P:regulation of DNA-templated transcription"/>
    <property type="evidence" value="ECO:0007669"/>
    <property type="project" value="InterPro"/>
</dbReference>
<feature type="DNA-binding region" description="OmpR/PhoB-type" evidence="6">
    <location>
        <begin position="1"/>
        <end position="98"/>
    </location>
</feature>
<dbReference type="SUPFAM" id="SSF52540">
    <property type="entry name" value="P-loop containing nucleoside triphosphate hydrolases"/>
    <property type="match status" value="1"/>
</dbReference>
<dbReference type="PRINTS" id="PR00364">
    <property type="entry name" value="DISEASERSIST"/>
</dbReference>
<dbReference type="Pfam" id="PF13374">
    <property type="entry name" value="TPR_10"/>
    <property type="match status" value="1"/>
</dbReference>
<dbReference type="InterPro" id="IPR005158">
    <property type="entry name" value="BTAD"/>
</dbReference>
<evidence type="ECO:0000256" key="3">
    <source>
        <dbReference type="ARBA" id="ARBA00023015"/>
    </source>
</evidence>
<evidence type="ECO:0000256" key="1">
    <source>
        <dbReference type="ARBA" id="ARBA00005820"/>
    </source>
</evidence>
<dbReference type="InterPro" id="IPR016032">
    <property type="entry name" value="Sig_transdc_resp-reg_C-effctor"/>
</dbReference>
<dbReference type="Pfam" id="PF03704">
    <property type="entry name" value="BTAD"/>
    <property type="match status" value="1"/>
</dbReference>
<dbReference type="Gene3D" id="1.25.40.10">
    <property type="entry name" value="Tetratricopeptide repeat domain"/>
    <property type="match status" value="2"/>
</dbReference>
<dbReference type="InterPro" id="IPR051677">
    <property type="entry name" value="AfsR-DnrI-RedD_regulator"/>
</dbReference>
<dbReference type="SUPFAM" id="SSF48452">
    <property type="entry name" value="TPR-like"/>
    <property type="match status" value="3"/>
</dbReference>
<dbReference type="CDD" id="cd15831">
    <property type="entry name" value="BTAD"/>
    <property type="match status" value="1"/>
</dbReference>
<name>A0A917KHI9_9ACTN</name>
<proteinExistence type="inferred from homology"/>
<keyword evidence="3" id="KW-0805">Transcription regulation</keyword>
<evidence type="ECO:0000256" key="4">
    <source>
        <dbReference type="ARBA" id="ARBA00023125"/>
    </source>
</evidence>
<evidence type="ECO:0000256" key="5">
    <source>
        <dbReference type="ARBA" id="ARBA00023163"/>
    </source>
</evidence>
<dbReference type="InterPro" id="IPR027417">
    <property type="entry name" value="P-loop_NTPase"/>
</dbReference>
<dbReference type="PROSITE" id="PS51755">
    <property type="entry name" value="OMPR_PHOB"/>
    <property type="match status" value="1"/>
</dbReference>
<dbReference type="Pfam" id="PF13424">
    <property type="entry name" value="TPR_12"/>
    <property type="match status" value="1"/>
</dbReference>
<gene>
    <name evidence="8" type="ORF">GCM10012282_06140</name>
</gene>
<sequence length="949" mass="101843">MVSVQLLGPVELSVGGRAVEVGPPQRRTVMAALAVDVGRPVAIDVVIERVWGAYAPDGARSAVHAHVARIRRVCERASETAAQPLRVVRRSGGYLLDARPDHVDAHRFRQLVERARAMGRTDPAQVEPLRQALALWRGEPLSGLNGQWGARMRETWRRQRQDAAVSWARAELRLGDPVTVIAPLTSLLGEYPLAEPLAEALMRALHETGRGAEALDCYAEVRRRIAEELGADPGPALQQLHQEILRGHRAGPVRRQESGAGPAPWPAVLPAQLPLTVRGFTGRAEELVRLERIRAGARGKPAAVVLSGMAGVGKTALAVHWASRMERAFPGGQLYVNLQGFDPQRAAVDPAEAVRGFLDALGVPPDRVPPGLQGQVGLYRSLLTGRRMMVVLDNARDAEQVRPLLPGATGCMALVTSRNQLTGLAAMEGAHLLTVDLLAPDAARELLAERLGAGRVAGEPGAVGDIVNRCAGLPLALSVVAARAAAQPHRPLGALAEELRETGGRLDALDGGEAASRLRAVFSWSYGALSAPAAQVFRLLALHPGPDMGPAAVAALAGVAPEQVRVLLTELTGGHLLSEAVPGRYAFHDLLRVYAAELVAVHDSGWARRAALHRMMDHYLHTAWAADVLVTPQPNPVALPPARPGANPGKPGDYEAALAWFLAEHSVLLEIVRQPPEDFDGHVWRLVGVLNTYLDRHGYREAALMAGRNALEAATRDNDRAGRANAHRGLGLALDRLKHPVRAREQYVRALELFAELGSDAGQARTHQHLARMSGAQGQSRQALEHAHRSLEHYRAAGDRAGQSAALNHIGWRLAQLGDHSGALPHCEQAMVLARESGDVDGQAHIADSLGYIHHHLGRHPQAIDWYQQAVRLFHAAGERNTEAACLMGLGDSCHSAGLPGVARDAWTRALALTGELGLPDDDTLRAGIRDRLRLAVAPDESPGHVPVR</sequence>
<dbReference type="InterPro" id="IPR001867">
    <property type="entry name" value="OmpR/PhoB-type_DNA-bd"/>
</dbReference>
<reference evidence="8" key="2">
    <citation type="submission" date="2020-09" db="EMBL/GenBank/DDBJ databases">
        <authorList>
            <person name="Sun Q."/>
            <person name="Zhou Y."/>
        </authorList>
    </citation>
    <scope>NUCLEOTIDE SEQUENCE</scope>
    <source>
        <strain evidence="8">CGMCC 4.7272</strain>
    </source>
</reference>
<dbReference type="GO" id="GO:0000160">
    <property type="term" value="P:phosphorelay signal transduction system"/>
    <property type="evidence" value="ECO:0007669"/>
    <property type="project" value="UniProtKB-KW"/>
</dbReference>
<keyword evidence="2" id="KW-0902">Two-component regulatory system</keyword>
<evidence type="ECO:0000313" key="8">
    <source>
        <dbReference type="EMBL" id="GGJ12594.1"/>
    </source>
</evidence>
<evidence type="ECO:0000256" key="2">
    <source>
        <dbReference type="ARBA" id="ARBA00023012"/>
    </source>
</evidence>
<organism evidence="8 9">
    <name type="scientific">Streptomyces lacrimifluminis</name>
    <dbReference type="NCBI Taxonomy" id="1500077"/>
    <lineage>
        <taxon>Bacteria</taxon>
        <taxon>Bacillati</taxon>
        <taxon>Actinomycetota</taxon>
        <taxon>Actinomycetes</taxon>
        <taxon>Kitasatosporales</taxon>
        <taxon>Streptomycetaceae</taxon>
        <taxon>Streptomyces</taxon>
    </lineage>
</organism>
<reference evidence="8" key="1">
    <citation type="journal article" date="2014" name="Int. J. Syst. Evol. Microbiol.">
        <title>Complete genome sequence of Corynebacterium casei LMG S-19264T (=DSM 44701T), isolated from a smear-ripened cheese.</title>
        <authorList>
            <consortium name="US DOE Joint Genome Institute (JGI-PGF)"/>
            <person name="Walter F."/>
            <person name="Albersmeier A."/>
            <person name="Kalinowski J."/>
            <person name="Ruckert C."/>
        </authorList>
    </citation>
    <scope>NUCLEOTIDE SEQUENCE</scope>
    <source>
        <strain evidence="8">CGMCC 4.7272</strain>
    </source>
</reference>
<feature type="domain" description="OmpR/PhoB-type" evidence="7">
    <location>
        <begin position="1"/>
        <end position="98"/>
    </location>
</feature>
<dbReference type="RefSeq" id="WP_189145616.1">
    <property type="nucleotide sequence ID" value="NZ_BAABER010000013.1"/>
</dbReference>
<dbReference type="InterPro" id="IPR036388">
    <property type="entry name" value="WH-like_DNA-bd_sf"/>
</dbReference>
<dbReference type="PANTHER" id="PTHR35807">
    <property type="entry name" value="TRANSCRIPTIONAL REGULATOR REDD-RELATED"/>
    <property type="match status" value="1"/>
</dbReference>
<dbReference type="PANTHER" id="PTHR35807:SF1">
    <property type="entry name" value="TRANSCRIPTIONAL REGULATOR REDD"/>
    <property type="match status" value="1"/>
</dbReference>
<dbReference type="SMART" id="SM01043">
    <property type="entry name" value="BTAD"/>
    <property type="match status" value="1"/>
</dbReference>
<keyword evidence="9" id="KW-1185">Reference proteome</keyword>
<dbReference type="Gene3D" id="1.10.10.10">
    <property type="entry name" value="Winged helix-like DNA-binding domain superfamily/Winged helix DNA-binding domain"/>
    <property type="match status" value="1"/>
</dbReference>
<dbReference type="SMART" id="SM00862">
    <property type="entry name" value="Trans_reg_C"/>
    <property type="match status" value="1"/>
</dbReference>
<accession>A0A917KHI9</accession>
<dbReference type="SMART" id="SM00028">
    <property type="entry name" value="TPR"/>
    <property type="match status" value="5"/>
</dbReference>
<dbReference type="EMBL" id="BMMU01000001">
    <property type="protein sequence ID" value="GGJ12594.1"/>
    <property type="molecule type" value="Genomic_DNA"/>
</dbReference>
<dbReference type="Gene3D" id="3.40.50.300">
    <property type="entry name" value="P-loop containing nucleotide triphosphate hydrolases"/>
    <property type="match status" value="1"/>
</dbReference>
<evidence type="ECO:0000256" key="6">
    <source>
        <dbReference type="PROSITE-ProRule" id="PRU01091"/>
    </source>
</evidence>
<dbReference type="InterPro" id="IPR019734">
    <property type="entry name" value="TPR_rpt"/>
</dbReference>
<dbReference type="GO" id="GO:0003677">
    <property type="term" value="F:DNA binding"/>
    <property type="evidence" value="ECO:0007669"/>
    <property type="project" value="UniProtKB-UniRule"/>
</dbReference>
<dbReference type="InterPro" id="IPR011990">
    <property type="entry name" value="TPR-like_helical_dom_sf"/>
</dbReference>
<comment type="similarity">
    <text evidence="1">Belongs to the AfsR/DnrI/RedD regulatory family.</text>
</comment>
<dbReference type="Proteomes" id="UP000625682">
    <property type="component" value="Unassembled WGS sequence"/>
</dbReference>
<keyword evidence="4 6" id="KW-0238">DNA-binding</keyword>
<dbReference type="AlphaFoldDB" id="A0A917KHI9"/>
<evidence type="ECO:0000313" key="9">
    <source>
        <dbReference type="Proteomes" id="UP000625682"/>
    </source>
</evidence>